<evidence type="ECO:0000313" key="2">
    <source>
        <dbReference type="Proteomes" id="UP000011834"/>
    </source>
</evidence>
<dbReference type="KEGG" id="mmk:MU9_118"/>
<proteinExistence type="predicted"/>
<protein>
    <submittedName>
        <fullName evidence="1">Uncharacterized protein</fullName>
    </submittedName>
</protein>
<reference evidence="1 2" key="1">
    <citation type="journal article" date="2012" name="BMC Genomics">
        <title>Whole-genome sequencing and identification of Morganella morganii KT pathogenicity-related genes.</title>
        <authorList>
            <person name="Chen Y.T."/>
            <person name="Peng H.L."/>
            <person name="Shia W.C."/>
            <person name="Hsu F.R."/>
            <person name="Ken C.F."/>
            <person name="Tsao Y.M."/>
            <person name="Chen C.H."/>
            <person name="Liu C.E."/>
            <person name="Hsieh M.F."/>
            <person name="Chen H.C."/>
            <person name="Tang C.Y."/>
            <person name="Ku T.H."/>
        </authorList>
    </citation>
    <scope>NUCLEOTIDE SEQUENCE [LARGE SCALE GENOMIC DNA]</scope>
    <source>
        <strain evidence="1 2">KT</strain>
    </source>
</reference>
<accession>M1S3R6</accession>
<gene>
    <name evidence="1" type="ORF">MU9_118</name>
</gene>
<dbReference type="HOGENOM" id="CLU_2667098_0_0_6"/>
<dbReference type="AlphaFoldDB" id="M1S3R6"/>
<dbReference type="EMBL" id="CP004345">
    <property type="protein sequence ID" value="AGG29164.1"/>
    <property type="molecule type" value="Genomic_DNA"/>
</dbReference>
<evidence type="ECO:0000313" key="1">
    <source>
        <dbReference type="EMBL" id="AGG29164.1"/>
    </source>
</evidence>
<sequence length="75" mass="8959">MYESGLRTIRTSRDVNGRLFLYLKSQFYKAFPHFSVFPSILRSTHIKYLLLVYVFGISRFDNSLYQQKEINHGSY</sequence>
<dbReference type="Proteomes" id="UP000011834">
    <property type="component" value="Chromosome"/>
</dbReference>
<name>M1S3R6_MORMO</name>
<keyword evidence="2" id="KW-1185">Reference proteome</keyword>
<organism evidence="1 2">
    <name type="scientific">Morganella morganii subsp. morganii KT</name>
    <dbReference type="NCBI Taxonomy" id="1124991"/>
    <lineage>
        <taxon>Bacteria</taxon>
        <taxon>Pseudomonadati</taxon>
        <taxon>Pseudomonadota</taxon>
        <taxon>Gammaproteobacteria</taxon>
        <taxon>Enterobacterales</taxon>
        <taxon>Morganellaceae</taxon>
        <taxon>Morganella</taxon>
    </lineage>
</organism>